<dbReference type="GO" id="GO:0031177">
    <property type="term" value="F:phosphopantetheine binding"/>
    <property type="evidence" value="ECO:0007669"/>
    <property type="project" value="InterPro"/>
</dbReference>
<sequence>MPSSTSFIRPSFSLPIGTDPFPQPTAHIRTIYDVLTQTALANPDHTYALQFTDRSLDIHKAISVSHAQLLRAIDRCSAWLVHNGLAQRSMAVPSNGGLPQQKADRGKPIAVFLGSDLNIFIHAVALLKLGNPVAIFSSRLSGAALEHLVQAISVDRILTTPAQWRTIQDEVSPTLSAATVPVRPLFDFLLPSTELDSLPIPEKGDEPDHNDKSVFAWHSSGSTGLPKPVFHTHRFWHCYLACHQFSEDEDVHRKVALNMPPLYHGFGMLPMALAISVGFTVVLPPPSTIPTPQLILKLLRVSHANLLFTVPSLLTDMILSSDEQQNSMRQEALDALRALDVVAFAGAPIKPSTADTLAQAGVPLLNHFGATETGSLAPIRFPPPGYQWRHLLLRDDMGLEFAPMPGVEDPSLGYLQLSSRPFGWEEKFFLSDALLAHQVPHRHGDGTVTMRTEYSIAGRVDNVIVLATGEKVSPNLLEDALSDLPEVDEAILFGNGRFQIGALVELSSSYTPPSTPLDKADASSADCWERTKTHILSRLWPALASANAQVDSHAKLERGLIILTSKSRKSFVRTAKGTAARAATLELFEGEIAKAYEDLEVERVQGEGGSSLLLESEVNSLAEWEEKVRTLVSSCLLSPHHEAAAASSGAESRAQERIIGKDDDFFEELGMDSLKAVRLLRLLSAGLRERESTGLKVDGERGGGKRSNSTLPQDFVYRYCTVTALATALRRHLGLPADEGEAKSKESGDYGMEMDEQSIAERSAAVEKLVEEVEGEMKSWAMEEIVSTQANGVAAEVMESEGEVKGATVLLTGSTGGLGAWLVHSFLQQPITDVSRVICLVRASTGDQGQGRMSPLDRQLASLRSKGVPDLTTQRRFRLQVLGISDLSAPRFGLSPEMYKTHLFNVTHVVHNAWSVDFLRPLHSFKSQVRATARLLHLAGEVGLARGRKVRFVFSSSIAVVGRSYAVGGGAEAGSMEPIREEELEDAARTVPMGYALAKLACEKLVSRASLNSHSPTLIEGTSIRIGQLTGAEGHGNWSPSEHMALILQSSAYVGSLPRLSGTLSWFPTNRAAQAYVELVLADSTKLPKVMHLENPGRTRWEDVMGVFAEELGRAKEQNGLAPFSLAKSRRGSGVLEERVDDGVEVSLADCNGSANDDEPRKRQRTSEAPLVLEGKIDLVVPETMTPQDSNDDEGLPPRNEQGGSEPADKGRQHSGRTQERKEDYFFAGSHAAHALDSSALTPPDTPGNPQSKPKSATPGSIPSLSVQGFPTPSSSASIPIVDFPTWLEAVRNADGDDGEGSKNPARKLLSFLEGDFVPIATGRVVLDMALARGLSDELNTRVNAVGERHVREYVGYWRRMGLLL</sequence>
<reference evidence="3" key="2">
    <citation type="journal article" date="2019" name="IMA Fungus">
        <title>Genome sequencing and comparison of five Tilletia species to identify candidate genes for the detection of regulated species infecting wheat.</title>
        <authorList>
            <person name="Nguyen H.D.T."/>
            <person name="Sultana T."/>
            <person name="Kesanakurti P."/>
            <person name="Hambleton S."/>
        </authorList>
    </citation>
    <scope>NUCLEOTIDE SEQUENCE</scope>
    <source>
        <strain evidence="3">DAOMC 236416</strain>
    </source>
</reference>
<dbReference type="SUPFAM" id="SSF56801">
    <property type="entry name" value="Acetyl-CoA synthetase-like"/>
    <property type="match status" value="1"/>
</dbReference>
<dbReference type="Proteomes" id="UP000077521">
    <property type="component" value="Unassembled WGS sequence"/>
</dbReference>
<dbReference type="SUPFAM" id="SSF51735">
    <property type="entry name" value="NAD(P)-binding Rossmann-fold domains"/>
    <property type="match status" value="1"/>
</dbReference>
<dbReference type="InterPro" id="IPR042099">
    <property type="entry name" value="ANL_N_sf"/>
</dbReference>
<dbReference type="PANTHER" id="PTHR43439">
    <property type="entry name" value="PHENYLACETATE-COENZYME A LIGASE"/>
    <property type="match status" value="1"/>
</dbReference>
<name>A0A177TSM4_9BASI</name>
<evidence type="ECO:0000259" key="2">
    <source>
        <dbReference type="SMART" id="SM00823"/>
    </source>
</evidence>
<dbReference type="InterPro" id="IPR051414">
    <property type="entry name" value="Adenylate-forming_Reductase"/>
</dbReference>
<dbReference type="InterPro" id="IPR013120">
    <property type="entry name" value="FAR_NAD-bd"/>
</dbReference>
<dbReference type="Gene3D" id="3.40.50.720">
    <property type="entry name" value="NAD(P)-binding Rossmann-like Domain"/>
    <property type="match status" value="1"/>
</dbReference>
<feature type="compositionally biased region" description="Polar residues" evidence="1">
    <location>
        <begin position="1248"/>
        <end position="1275"/>
    </location>
</feature>
<dbReference type="Gene3D" id="1.10.1200.10">
    <property type="entry name" value="ACP-like"/>
    <property type="match status" value="1"/>
</dbReference>
<evidence type="ECO:0000313" key="4">
    <source>
        <dbReference type="Proteomes" id="UP000077521"/>
    </source>
</evidence>
<feature type="compositionally biased region" description="Basic and acidic residues" evidence="1">
    <location>
        <begin position="1207"/>
        <end position="1219"/>
    </location>
</feature>
<evidence type="ECO:0000313" key="3">
    <source>
        <dbReference type="EMBL" id="KAE8244755.1"/>
    </source>
</evidence>
<dbReference type="Gene3D" id="3.40.50.12780">
    <property type="entry name" value="N-terminal domain of ligase-like"/>
    <property type="match status" value="1"/>
</dbReference>
<evidence type="ECO:0000256" key="1">
    <source>
        <dbReference type="SAM" id="MobiDB-lite"/>
    </source>
</evidence>
<dbReference type="InterPro" id="IPR006162">
    <property type="entry name" value="Ppantetheine_attach_site"/>
</dbReference>
<dbReference type="PANTHER" id="PTHR43439:SF2">
    <property type="entry name" value="ENZYME, PUTATIVE (JCVI)-RELATED"/>
    <property type="match status" value="1"/>
</dbReference>
<dbReference type="InterPro" id="IPR000873">
    <property type="entry name" value="AMP-dep_synth/lig_dom"/>
</dbReference>
<dbReference type="EMBL" id="LWDF02000581">
    <property type="protein sequence ID" value="KAE8244755.1"/>
    <property type="molecule type" value="Genomic_DNA"/>
</dbReference>
<protein>
    <recommendedName>
        <fullName evidence="2">Polyketide synthase-like phosphopantetheine-binding domain-containing protein</fullName>
    </recommendedName>
</protein>
<dbReference type="Pfam" id="PF23562">
    <property type="entry name" value="AMP-binding_C_3"/>
    <property type="match status" value="1"/>
</dbReference>
<feature type="region of interest" description="Disordered" evidence="1">
    <location>
        <begin position="1237"/>
        <end position="1275"/>
    </location>
</feature>
<reference evidence="3" key="1">
    <citation type="submission" date="2016-04" db="EMBL/GenBank/DDBJ databases">
        <authorList>
            <person name="Nguyen H.D."/>
            <person name="Samba Siva P."/>
            <person name="Cullis J."/>
            <person name="Levesque C.A."/>
            <person name="Hambleton S."/>
        </authorList>
    </citation>
    <scope>NUCLEOTIDE SEQUENCE</scope>
    <source>
        <strain evidence="3">DAOMC 236416</strain>
    </source>
</reference>
<dbReference type="InterPro" id="IPR020806">
    <property type="entry name" value="PKS_PP-bd"/>
</dbReference>
<dbReference type="InterPro" id="IPR036291">
    <property type="entry name" value="NAD(P)-bd_dom_sf"/>
</dbReference>
<feature type="domain" description="Polyketide synthase-like phosphopantetheine-binding" evidence="2">
    <location>
        <begin position="637"/>
        <end position="733"/>
    </location>
</feature>
<comment type="caution">
    <text evidence="3">The sequence shown here is derived from an EMBL/GenBank/DDBJ whole genome shotgun (WGS) entry which is preliminary data.</text>
</comment>
<dbReference type="InterPro" id="IPR036736">
    <property type="entry name" value="ACP-like_sf"/>
</dbReference>
<dbReference type="Pfam" id="PF00501">
    <property type="entry name" value="AMP-binding"/>
    <property type="match status" value="1"/>
</dbReference>
<dbReference type="SMART" id="SM00823">
    <property type="entry name" value="PKS_PP"/>
    <property type="match status" value="1"/>
</dbReference>
<keyword evidence="4" id="KW-1185">Reference proteome</keyword>
<feature type="region of interest" description="Disordered" evidence="1">
    <location>
        <begin position="1147"/>
        <end position="1219"/>
    </location>
</feature>
<dbReference type="Pfam" id="PF07993">
    <property type="entry name" value="NAD_binding_4"/>
    <property type="match status" value="1"/>
</dbReference>
<accession>A0A177TSM4</accession>
<dbReference type="PROSITE" id="PS00012">
    <property type="entry name" value="PHOSPHOPANTETHEINE"/>
    <property type="match status" value="1"/>
</dbReference>
<proteinExistence type="predicted"/>
<organism evidence="3 4">
    <name type="scientific">Tilletia indica</name>
    <dbReference type="NCBI Taxonomy" id="43049"/>
    <lineage>
        <taxon>Eukaryota</taxon>
        <taxon>Fungi</taxon>
        <taxon>Dikarya</taxon>
        <taxon>Basidiomycota</taxon>
        <taxon>Ustilaginomycotina</taxon>
        <taxon>Exobasidiomycetes</taxon>
        <taxon>Tilletiales</taxon>
        <taxon>Tilletiaceae</taxon>
        <taxon>Tilletia</taxon>
    </lineage>
</organism>
<gene>
    <name evidence="3" type="ORF">A4X13_0g6295</name>
</gene>